<dbReference type="Gene3D" id="3.40.50.970">
    <property type="match status" value="1"/>
</dbReference>
<dbReference type="PANTHER" id="PTHR48084">
    <property type="entry name" value="2-OXOGLUTARATE OXIDOREDUCTASE SUBUNIT KORB-RELATED"/>
    <property type="match status" value="1"/>
</dbReference>
<gene>
    <name evidence="4" type="ORF">SAMN04488523_108193</name>
</gene>
<dbReference type="SUPFAM" id="SSF53323">
    <property type="entry name" value="Pyruvate-ferredoxin oxidoreductase, PFOR, domain III"/>
    <property type="match status" value="1"/>
</dbReference>
<organism evidence="4 5">
    <name type="scientific">Sulfitobacter brevis</name>
    <dbReference type="NCBI Taxonomy" id="74348"/>
    <lineage>
        <taxon>Bacteria</taxon>
        <taxon>Pseudomonadati</taxon>
        <taxon>Pseudomonadota</taxon>
        <taxon>Alphaproteobacteria</taxon>
        <taxon>Rhodobacterales</taxon>
        <taxon>Roseobacteraceae</taxon>
        <taxon>Sulfitobacter</taxon>
    </lineage>
</organism>
<dbReference type="AlphaFoldDB" id="A0A1I2BS63"/>
<reference evidence="4 5" key="1">
    <citation type="submission" date="2016-10" db="EMBL/GenBank/DDBJ databases">
        <authorList>
            <person name="de Groot N.N."/>
        </authorList>
    </citation>
    <scope>NUCLEOTIDE SEQUENCE [LARGE SCALE GENOMIC DNA]</scope>
    <source>
        <strain evidence="4 5">DSM 11443</strain>
    </source>
</reference>
<feature type="domain" description="Pyruvate/ketoisovalerate oxidoreductase catalytic" evidence="2">
    <location>
        <begin position="727"/>
        <end position="910"/>
    </location>
</feature>
<dbReference type="CDD" id="cd07034">
    <property type="entry name" value="TPP_PYR_PFOR_IOR-alpha_like"/>
    <property type="match status" value="1"/>
</dbReference>
<keyword evidence="1" id="KW-0560">Oxidoreductase</keyword>
<keyword evidence="5" id="KW-1185">Reference proteome</keyword>
<feature type="domain" description="DUF6537" evidence="3">
    <location>
        <begin position="934"/>
        <end position="1125"/>
    </location>
</feature>
<evidence type="ECO:0000313" key="4">
    <source>
        <dbReference type="EMBL" id="SFE58914.1"/>
    </source>
</evidence>
<dbReference type="InterPro" id="IPR051457">
    <property type="entry name" value="2-oxoacid:Fd_oxidoreductase"/>
</dbReference>
<dbReference type="SUPFAM" id="SSF52518">
    <property type="entry name" value="Thiamin diphosphate-binding fold (THDP-binding)"/>
    <property type="match status" value="2"/>
</dbReference>
<dbReference type="Gene3D" id="3.40.920.10">
    <property type="entry name" value="Pyruvate-ferredoxin oxidoreductase, PFOR, domain III"/>
    <property type="match status" value="1"/>
</dbReference>
<dbReference type="Pfam" id="PF20169">
    <property type="entry name" value="DUF6537"/>
    <property type="match status" value="1"/>
</dbReference>
<evidence type="ECO:0000256" key="1">
    <source>
        <dbReference type="ARBA" id="ARBA00023002"/>
    </source>
</evidence>
<dbReference type="InterPro" id="IPR029061">
    <property type="entry name" value="THDP-binding"/>
</dbReference>
<keyword evidence="4" id="KW-0670">Pyruvate</keyword>
<dbReference type="GO" id="GO:0016903">
    <property type="term" value="F:oxidoreductase activity, acting on the aldehyde or oxo group of donors"/>
    <property type="evidence" value="ECO:0007669"/>
    <property type="project" value="InterPro"/>
</dbReference>
<dbReference type="InterPro" id="IPR002880">
    <property type="entry name" value="Pyrv_Fd/Flavodoxin_OxRdtase_N"/>
</dbReference>
<dbReference type="PANTHER" id="PTHR48084:SF3">
    <property type="entry name" value="SUBUNIT OF PYRUVATE:FLAVODOXIN OXIDOREDUCTASE"/>
    <property type="match status" value="1"/>
</dbReference>
<dbReference type="NCBIfam" id="NF009589">
    <property type="entry name" value="PRK13030.1"/>
    <property type="match status" value="1"/>
</dbReference>
<accession>A0A1I2BS63</accession>
<evidence type="ECO:0000313" key="5">
    <source>
        <dbReference type="Proteomes" id="UP000198977"/>
    </source>
</evidence>
<dbReference type="RefSeq" id="WP_093924215.1">
    <property type="nucleotide sequence ID" value="NZ_FOMW01000008.1"/>
</dbReference>
<proteinExistence type="predicted"/>
<dbReference type="EMBL" id="FOMW01000008">
    <property type="protein sequence ID" value="SFE58914.1"/>
    <property type="molecule type" value="Genomic_DNA"/>
</dbReference>
<protein>
    <submittedName>
        <fullName evidence="4">Indolepyruvate ferredoxin oxidoreductase</fullName>
    </submittedName>
</protein>
<dbReference type="InterPro" id="IPR019752">
    <property type="entry name" value="Pyrv/ketoisovalerate_OxRed_cat"/>
</dbReference>
<sequence>MTKPDHTFATYQLEDRYAQPRGRVFLTGTQALVRIMLDQARRDREAGLNTAGFVSGYRGSPLGGLDQEMWRVGKRLEAARVKFLPAVNEDLGATAVLGAQQAHLDPHCEVEGVFSMWYGKGPGVDRSGDALKHGNAYGSAPKGGVLVVAGDDHGCVSSSMPHQSDVAFMSWFMPTLNPASVAEFQSFGEYGFALSRFSGTWVGFKAISETVESGASVDLAPDRVFVQPDYTAPQGGLHVRLGDLPSPAIETRIHDKLEAVRAFVEANPIDRHIYEIKDAAYGIVTTGKGHLDTMEALRLLGLDEAKCRDLGIDIYKVGMVWPLAVRDALDFVKAKREVLVIEEKRGIIESQFKEAFYDWPGSKPARMVGKHDENLEELIPWTGELSPLLLVPVIAARLDAFFPEEKLLEKARALTDTPPVLLNVAGATRTPYFCSGCPHNTSTKVPEGSTANSGIGCHVMASWMDRDTAGFAQMGGEGVPWIATSLFNGGKHVFQNLGEGTWYHSGSLAIRQAVAAKANITYKILYNDAVAMTGGQPVDGPVSVSCIAQAARAEGIAQIAVVSDQPEKFVKADFPGDTSFDHRRDLDTVQRELREIPGVTVLIYEQTCATEKRRKRKRGTMEDPKKFVMINDLVCEGCGDCSLESNCLSVEPIKTEFGTKRKINQSTCNKDYSCLNGFCPSFVTIEGGTRRKKAGAGLDAEALAADLPQPPLPTLDRPYDLLVTGVGGTGVVTVGALISMAAHLEGKGSSVLDFTGFAQKFGTVLGYVRLAASPRDVHQVRIGQGAADAVIGCDMVVSSAPKASAHYRRGTRVVLNRAEMPTGDLVLNRDADLAIDQREQVVVQAVGAQNVQAFDANAMAERLMGDAVFANVMMLGFAWQQGLVPVSLTALYQAIELNGVAPEKNKSAFAFGRVMAANPDALNAPQEVQGEETVADLIARRMAFLTDYQNDAYAARYKARLDAVTPHLTDDQQRLAATSLFKLMAYKDEYEVARLHTQTGFDTRIADAFEGDYKVHYHLAPPMWPTGKDTRGRPFKRKFGPWMGAAFKVLAKMKPLRGTWADIFGYGADRKLEVALIAWFEGVLDQVAQTDMDDVTKSKLLVAPMEIRGYGPVKEAAAHRVQGEVAALLAVSI</sequence>
<dbReference type="STRING" id="74348.SAMN04488523_108193"/>
<dbReference type="InterPro" id="IPR002869">
    <property type="entry name" value="Pyrv_flavodox_OxRed_cen"/>
</dbReference>
<dbReference type="NCBIfam" id="NF009588">
    <property type="entry name" value="PRK13029.1"/>
    <property type="match status" value="1"/>
</dbReference>
<evidence type="ECO:0000259" key="2">
    <source>
        <dbReference type="Pfam" id="PF01558"/>
    </source>
</evidence>
<dbReference type="OrthoDB" id="9803617at2"/>
<name>A0A1I2BS63_9RHOB</name>
<evidence type="ECO:0000259" key="3">
    <source>
        <dbReference type="Pfam" id="PF20169"/>
    </source>
</evidence>
<dbReference type="Proteomes" id="UP000198977">
    <property type="component" value="Unassembled WGS sequence"/>
</dbReference>
<dbReference type="Pfam" id="PF01558">
    <property type="entry name" value="POR"/>
    <property type="match status" value="1"/>
</dbReference>
<dbReference type="InterPro" id="IPR046667">
    <property type="entry name" value="DUF6537"/>
</dbReference>